<dbReference type="Proteomes" id="UP001549921">
    <property type="component" value="Unassembled WGS sequence"/>
</dbReference>
<evidence type="ECO:0000313" key="3">
    <source>
        <dbReference type="Proteomes" id="UP001549921"/>
    </source>
</evidence>
<feature type="domain" description="FP protein C-terminal" evidence="1">
    <location>
        <begin position="312"/>
        <end position="364"/>
    </location>
</feature>
<evidence type="ECO:0000313" key="2">
    <source>
        <dbReference type="EMBL" id="KAL0810146.1"/>
    </source>
</evidence>
<dbReference type="SUPFAM" id="SSF57903">
    <property type="entry name" value="FYVE/PHD zinc finger"/>
    <property type="match status" value="1"/>
</dbReference>
<sequence>MALQNEILHQSLSSIRTSNTFTICLRLSQISSTFCTVLALFITSVLSSPLLKMNCAECNAEFNDGVQCGSCARYLDFACANISEAGYRKLGADRRALWKCPSCKISSPHVSKPTPTPTPETVTMDVILSEIRDIKIRLAPLSQLMADVASIKNEITELKAFCEFSSSKLDDFAVRLDDVESKLPVVQRIQESVAATENAISQVKKEFSSNEQWARLNNVEIKGVPMKKNENLFSIIDSIGRRVNYVVPKAQINYVSRIPTHSSKDKSIILSFINRYIKEEFVAAARAEKNLTADGIGYAGNPQRVFVNDHLTSENKKLLTKVKTALKAKDYRYIWVKYGKIHVRKNDNSHVLVINTETDLNRLV</sequence>
<comment type="caution">
    <text evidence="2">The sequence shown here is derived from an EMBL/GenBank/DDBJ whole genome shotgun (WGS) entry which is preliminary data.</text>
</comment>
<accession>A0ABD0S7V9</accession>
<dbReference type="InterPro" id="IPR057251">
    <property type="entry name" value="FP_C"/>
</dbReference>
<name>A0ABD0S7V9_LOXSC</name>
<proteinExistence type="predicted"/>
<dbReference type="Gene3D" id="3.30.40.10">
    <property type="entry name" value="Zinc/RING finger domain, C3HC4 (zinc finger)"/>
    <property type="match status" value="1"/>
</dbReference>
<dbReference type="EMBL" id="JBEDNZ010000027">
    <property type="protein sequence ID" value="KAL0810146.1"/>
    <property type="molecule type" value="Genomic_DNA"/>
</dbReference>
<protein>
    <recommendedName>
        <fullName evidence="1">FP protein C-terminal domain-containing protein</fullName>
    </recommendedName>
</protein>
<gene>
    <name evidence="2" type="ORF">ABMA28_010939</name>
</gene>
<dbReference type="Pfam" id="PF25298">
    <property type="entry name" value="Baculo_FP_2nd"/>
    <property type="match status" value="1"/>
</dbReference>
<reference evidence="2 3" key="1">
    <citation type="submission" date="2024-06" db="EMBL/GenBank/DDBJ databases">
        <title>A chromosome-level genome assembly of beet webworm, Loxostege sticticalis.</title>
        <authorList>
            <person name="Zhang Y."/>
        </authorList>
    </citation>
    <scope>NUCLEOTIDE SEQUENCE [LARGE SCALE GENOMIC DNA]</scope>
    <source>
        <strain evidence="2">AQ028</strain>
        <tissue evidence="2">Male pupae</tissue>
    </source>
</reference>
<organism evidence="2 3">
    <name type="scientific">Loxostege sticticalis</name>
    <name type="common">Beet webworm moth</name>
    <dbReference type="NCBI Taxonomy" id="481309"/>
    <lineage>
        <taxon>Eukaryota</taxon>
        <taxon>Metazoa</taxon>
        <taxon>Ecdysozoa</taxon>
        <taxon>Arthropoda</taxon>
        <taxon>Hexapoda</taxon>
        <taxon>Insecta</taxon>
        <taxon>Pterygota</taxon>
        <taxon>Neoptera</taxon>
        <taxon>Endopterygota</taxon>
        <taxon>Lepidoptera</taxon>
        <taxon>Glossata</taxon>
        <taxon>Ditrysia</taxon>
        <taxon>Pyraloidea</taxon>
        <taxon>Crambidae</taxon>
        <taxon>Pyraustinae</taxon>
        <taxon>Loxostege</taxon>
    </lineage>
</organism>
<dbReference type="InterPro" id="IPR013083">
    <property type="entry name" value="Znf_RING/FYVE/PHD"/>
</dbReference>
<dbReference type="AlphaFoldDB" id="A0ABD0S7V9"/>
<evidence type="ECO:0000259" key="1">
    <source>
        <dbReference type="Pfam" id="PF25298"/>
    </source>
</evidence>
<dbReference type="InterPro" id="IPR011011">
    <property type="entry name" value="Znf_FYVE_PHD"/>
</dbReference>